<dbReference type="SUPFAM" id="SSF63817">
    <property type="entry name" value="Sortase"/>
    <property type="match status" value="1"/>
</dbReference>
<dbReference type="InterPro" id="IPR005754">
    <property type="entry name" value="Sortase"/>
</dbReference>
<dbReference type="Gene3D" id="2.40.260.10">
    <property type="entry name" value="Sortase"/>
    <property type="match status" value="1"/>
</dbReference>
<organism evidence="3 4">
    <name type="scientific">Streptomyces nigra</name>
    <dbReference type="NCBI Taxonomy" id="1827580"/>
    <lineage>
        <taxon>Bacteria</taxon>
        <taxon>Bacillati</taxon>
        <taxon>Actinomycetota</taxon>
        <taxon>Actinomycetes</taxon>
        <taxon>Kitasatosporales</taxon>
        <taxon>Streptomycetaceae</taxon>
        <taxon>Streptomyces</taxon>
    </lineage>
</organism>
<dbReference type="RefSeq" id="WP_406257048.1">
    <property type="nucleotide sequence ID" value="NZ_CP108125.1"/>
</dbReference>
<reference evidence="3 4" key="1">
    <citation type="submission" date="2022-10" db="EMBL/GenBank/DDBJ databases">
        <title>The complete genomes of actinobacterial strains from the NBC collection.</title>
        <authorList>
            <person name="Joergensen T.S."/>
            <person name="Alvarez Arevalo M."/>
            <person name="Sterndorff E.B."/>
            <person name="Faurdal D."/>
            <person name="Vuksanovic O."/>
            <person name="Mourched A.-S."/>
            <person name="Charusanti P."/>
            <person name="Shaw S."/>
            <person name="Blin K."/>
            <person name="Weber T."/>
        </authorList>
    </citation>
    <scope>NUCLEOTIDE SEQUENCE [LARGE SCALE GENOMIC DNA]</scope>
    <source>
        <strain evidence="3 4">NBC_00206</strain>
    </source>
</reference>
<dbReference type="InterPro" id="IPR023365">
    <property type="entry name" value="Sortase_dom-sf"/>
</dbReference>
<feature type="compositionally biased region" description="Pro residues" evidence="2">
    <location>
        <begin position="69"/>
        <end position="84"/>
    </location>
</feature>
<evidence type="ECO:0000313" key="4">
    <source>
        <dbReference type="Proteomes" id="UP001622690"/>
    </source>
</evidence>
<name>A0ABZ1IQF9_9ACTN</name>
<evidence type="ECO:0000256" key="2">
    <source>
        <dbReference type="SAM" id="MobiDB-lite"/>
    </source>
</evidence>
<evidence type="ECO:0000256" key="1">
    <source>
        <dbReference type="ARBA" id="ARBA00022801"/>
    </source>
</evidence>
<feature type="compositionally biased region" description="Low complexity" evidence="2">
    <location>
        <begin position="85"/>
        <end position="105"/>
    </location>
</feature>
<dbReference type="InterPro" id="IPR042001">
    <property type="entry name" value="Sortase_F"/>
</dbReference>
<keyword evidence="1" id="KW-0378">Hydrolase</keyword>
<accession>A0ABZ1IQF9</accession>
<feature type="region of interest" description="Disordered" evidence="2">
    <location>
        <begin position="39"/>
        <end position="109"/>
    </location>
</feature>
<proteinExistence type="predicted"/>
<dbReference type="CDD" id="cd05829">
    <property type="entry name" value="Sortase_F"/>
    <property type="match status" value="1"/>
</dbReference>
<dbReference type="Proteomes" id="UP001622690">
    <property type="component" value="Chromosome"/>
</dbReference>
<gene>
    <name evidence="3" type="ORF">OHU27_06825</name>
</gene>
<sequence>MARRRRRPWYRRRPYRLARTAVLTAVLVMGADKVVHREGHGAGTAAPAPEPRAVEAGDARPGVTGPGASPDPSPGSPTPTPAPSPVRTSAAPRPKAASPRPAPRTLPRSRATRIVIPYIGVDAALMDLGLDSERRLGTPPEDKPELAGWYTDGPSPGEPGTAVAVGHLDTNTGPAVFGGLGELKRGKRIEVRRADGRTAVYTVDAIKAYEKDKFPNRLVYGTRDRPELRLITCGGTYDRRTGYSGNVVVFAHLTATREPGRKG</sequence>
<keyword evidence="4" id="KW-1185">Reference proteome</keyword>
<dbReference type="EMBL" id="CP108125">
    <property type="protein sequence ID" value="WTO82143.1"/>
    <property type="molecule type" value="Genomic_DNA"/>
</dbReference>
<evidence type="ECO:0000313" key="3">
    <source>
        <dbReference type="EMBL" id="WTO82143.1"/>
    </source>
</evidence>
<protein>
    <submittedName>
        <fullName evidence="3">Class F sortase</fullName>
    </submittedName>
</protein>
<dbReference type="NCBIfam" id="NF033748">
    <property type="entry name" value="class_F_sortase"/>
    <property type="match status" value="1"/>
</dbReference>
<dbReference type="Pfam" id="PF04203">
    <property type="entry name" value="Sortase"/>
    <property type="match status" value="1"/>
</dbReference>